<reference evidence="2" key="1">
    <citation type="journal article" date="2020" name="bioRxiv">
        <title>Hybrid origin of Populus tomentosa Carr. identified through genome sequencing and phylogenomic analysis.</title>
        <authorList>
            <person name="An X."/>
            <person name="Gao K."/>
            <person name="Chen Z."/>
            <person name="Li J."/>
            <person name="Yang X."/>
            <person name="Yang X."/>
            <person name="Zhou J."/>
            <person name="Guo T."/>
            <person name="Zhao T."/>
            <person name="Huang S."/>
            <person name="Miao D."/>
            <person name="Khan W.U."/>
            <person name="Rao P."/>
            <person name="Ye M."/>
            <person name="Lei B."/>
            <person name="Liao W."/>
            <person name="Wang J."/>
            <person name="Ji L."/>
            <person name="Li Y."/>
            <person name="Guo B."/>
            <person name="Mustafa N.S."/>
            <person name="Li S."/>
            <person name="Yun Q."/>
            <person name="Keller S.R."/>
            <person name="Mao J."/>
            <person name="Zhang R."/>
            <person name="Strauss S.H."/>
        </authorList>
    </citation>
    <scope>NUCLEOTIDE SEQUENCE</scope>
    <source>
        <strain evidence="2">GM15</strain>
        <tissue evidence="2">Leaf</tissue>
    </source>
</reference>
<dbReference type="Pfam" id="PF17766">
    <property type="entry name" value="fn3_6"/>
    <property type="match status" value="1"/>
</dbReference>
<dbReference type="AlphaFoldDB" id="A0A8X8AC05"/>
<name>A0A8X8AC05_POPTO</name>
<dbReference type="PANTHER" id="PTHR13068:SF31">
    <property type="entry name" value="TRANSCRIPTION TERMINATION FACTOR MTERF2, CHLOROPLASTIC-LIKE"/>
    <property type="match status" value="1"/>
</dbReference>
<evidence type="ECO:0000313" key="3">
    <source>
        <dbReference type="Proteomes" id="UP000886885"/>
    </source>
</evidence>
<dbReference type="Pfam" id="PF02536">
    <property type="entry name" value="mTERF"/>
    <property type="match status" value="1"/>
</dbReference>
<dbReference type="CDD" id="cd02120">
    <property type="entry name" value="PA_subtilisin_like"/>
    <property type="match status" value="1"/>
</dbReference>
<dbReference type="GO" id="GO:0003676">
    <property type="term" value="F:nucleic acid binding"/>
    <property type="evidence" value="ECO:0007669"/>
    <property type="project" value="InterPro"/>
</dbReference>
<organism evidence="2 3">
    <name type="scientific">Populus tomentosa</name>
    <name type="common">Chinese white poplar</name>
    <dbReference type="NCBI Taxonomy" id="118781"/>
    <lineage>
        <taxon>Eukaryota</taxon>
        <taxon>Viridiplantae</taxon>
        <taxon>Streptophyta</taxon>
        <taxon>Embryophyta</taxon>
        <taxon>Tracheophyta</taxon>
        <taxon>Spermatophyta</taxon>
        <taxon>Magnoliopsida</taxon>
        <taxon>eudicotyledons</taxon>
        <taxon>Gunneridae</taxon>
        <taxon>Pentapetalae</taxon>
        <taxon>rosids</taxon>
        <taxon>fabids</taxon>
        <taxon>Malpighiales</taxon>
        <taxon>Salicaceae</taxon>
        <taxon>Saliceae</taxon>
        <taxon>Populus</taxon>
    </lineage>
</organism>
<evidence type="ECO:0000313" key="2">
    <source>
        <dbReference type="EMBL" id="KAG6781578.1"/>
    </source>
</evidence>
<evidence type="ECO:0000259" key="1">
    <source>
        <dbReference type="Pfam" id="PF17766"/>
    </source>
</evidence>
<dbReference type="EMBL" id="JAAWWB010000006">
    <property type="protein sequence ID" value="KAG6781578.1"/>
    <property type="molecule type" value="Genomic_DNA"/>
</dbReference>
<keyword evidence="3" id="KW-1185">Reference proteome</keyword>
<dbReference type="Proteomes" id="UP000886885">
    <property type="component" value="Chromosome 3D"/>
</dbReference>
<dbReference type="InterPro" id="IPR003690">
    <property type="entry name" value="MTERF"/>
</dbReference>
<proteinExistence type="predicted"/>
<dbReference type="OrthoDB" id="10256524at2759"/>
<dbReference type="FunFam" id="1.25.70.10:FF:000001">
    <property type="entry name" value="Mitochondrial transcription termination factor-like"/>
    <property type="match status" value="1"/>
</dbReference>
<gene>
    <name evidence="2" type="ORF">POTOM_014489</name>
</gene>
<comment type="caution">
    <text evidence="2">The sequence shown here is derived from an EMBL/GenBank/DDBJ whole genome shotgun (WGS) entry which is preliminary data.</text>
</comment>
<feature type="domain" description="Subtilisin-like protease fibronectin type-III" evidence="1">
    <location>
        <begin position="704"/>
        <end position="801"/>
    </location>
</feature>
<dbReference type="PANTHER" id="PTHR13068">
    <property type="entry name" value="CGI-12 PROTEIN-RELATED"/>
    <property type="match status" value="1"/>
</dbReference>
<dbReference type="SMART" id="SM00733">
    <property type="entry name" value="Mterf"/>
    <property type="match status" value="7"/>
</dbReference>
<protein>
    <recommendedName>
        <fullName evidence="1">Subtilisin-like protease fibronectin type-III domain-containing protein</fullName>
    </recommendedName>
</protein>
<sequence>MPTNISSTRNLISLIQKRFLLTSSAATITLSPNSPLPTTSSSSSSSSSSSTAQFLVNSCGLSLQSALSVSKKFQIHENDLHKPRSVVQFMKAHGFSETHLDKLIQSRPGVLHCRVEGNLKPKFEFLTENGVVGQLLPELILSNTHILRRGLDSQIKPCFEFLKSVLGCNENVLVALKHSSWLLALRLKGTMQPNYNLLIEEGVAVDRIAKLIMMDPRAIQNKLDKMISTVSALKDLGLEPNAPVFIHALRAMLSISESSRKKKIEVLKSLGWSEKDIWHAFKRHPPLLGYSEEKIRAGMGFFVNTLKLGLQHVIACPQLLTYSIDKRLLPRYNVLKILESKKLIKKDLKIKNLLKINEKEFLKNYVYKLLSAFLIRDSVVDPILQLHTTRSWDFLEAASGMQYKHKQPPVSSDVIIGMIDTGIWPESPSFNDDGIGEIPSRWKGACMEGHDFKKSNCNRILIFWSGSAISFSNFNHSRNYPLAFGEDVAAKFTPISEARNCYPGSLDTQKVAGKIVVCTYNDLNIPRQIKKLVVEDARAKGLILVSEDETVVPFDSGTFPFAEVGNLSGLQIIKYINGTKKPTATILPARDVPRYRPAPTVAYFSSRGPGQYTGNILKVSFSTIYDNMGKPLQNSSHHFANAHEVGVGEINPLKALNPGLVFETTTEDYLQFLCYYGYSEKNIRSMSKKNFNCPRISIDGLISNINYPSISIGNLDRHKPAQTIKRTVTNVGCPNATYISRVQAPVGLEVKVFPKKIAFIEGLTRVSFKVLFYGKEASNGYNFGSVTWFDGRHSVHLSFAVNVE</sequence>
<dbReference type="InterPro" id="IPR041469">
    <property type="entry name" value="Subtilisin-like_FN3"/>
</dbReference>
<accession>A0A8X8AC05</accession>